<feature type="compositionally biased region" description="Pro residues" evidence="1">
    <location>
        <begin position="111"/>
        <end position="120"/>
    </location>
</feature>
<feature type="region of interest" description="Disordered" evidence="1">
    <location>
        <begin position="89"/>
        <end position="124"/>
    </location>
</feature>
<reference evidence="2 3" key="1">
    <citation type="submission" date="2023-09" db="EMBL/GenBank/DDBJ databases">
        <title>Genomes of two closely related lineages of the louse Polyplax serrata with different host specificities.</title>
        <authorList>
            <person name="Martinu J."/>
            <person name="Tarabai H."/>
            <person name="Stefka J."/>
            <person name="Hypsa V."/>
        </authorList>
    </citation>
    <scope>NUCLEOTIDE SEQUENCE [LARGE SCALE GENOMIC DNA]</scope>
    <source>
        <strain evidence="2">98ZLc_SE</strain>
    </source>
</reference>
<accession>A0ABR1B4Z6</accession>
<evidence type="ECO:0000313" key="3">
    <source>
        <dbReference type="Proteomes" id="UP001359485"/>
    </source>
</evidence>
<comment type="caution">
    <text evidence="2">The sequence shown here is derived from an EMBL/GenBank/DDBJ whole genome shotgun (WGS) entry which is preliminary data.</text>
</comment>
<protein>
    <submittedName>
        <fullName evidence="2">Uncharacterized protein</fullName>
    </submittedName>
</protein>
<organism evidence="2 3">
    <name type="scientific">Polyplax serrata</name>
    <name type="common">Common mouse louse</name>
    <dbReference type="NCBI Taxonomy" id="468196"/>
    <lineage>
        <taxon>Eukaryota</taxon>
        <taxon>Metazoa</taxon>
        <taxon>Ecdysozoa</taxon>
        <taxon>Arthropoda</taxon>
        <taxon>Hexapoda</taxon>
        <taxon>Insecta</taxon>
        <taxon>Pterygota</taxon>
        <taxon>Neoptera</taxon>
        <taxon>Paraneoptera</taxon>
        <taxon>Psocodea</taxon>
        <taxon>Troctomorpha</taxon>
        <taxon>Phthiraptera</taxon>
        <taxon>Anoplura</taxon>
        <taxon>Polyplacidae</taxon>
        <taxon>Polyplax</taxon>
    </lineage>
</organism>
<name>A0ABR1B4Z6_POLSC</name>
<gene>
    <name evidence="2" type="ORF">RUM44_000272</name>
</gene>
<evidence type="ECO:0000256" key="1">
    <source>
        <dbReference type="SAM" id="MobiDB-lite"/>
    </source>
</evidence>
<keyword evidence="3" id="KW-1185">Reference proteome</keyword>
<proteinExistence type="predicted"/>
<sequence length="260" mass="28907">MLCIHNLKAEQTLFRGRCPVMHLLPVTLIPNQDACRIGFSRGDFDFTPPCPGKEEEEKMISAHGGVPLKGFIIIGKILEKYDSVLPNKSGKLPLSSQQQQQQQQGFYNPLSQPPTPPHTPLSPYLKYQKRREGSADGDGPEDPEVDTFEQFKVRMAADLAKMAGLPSSSVLNSSRVMFPQNLTSMLSLAAIQDHGKSDSQDGNESPPLSGPTILVEPKHVISRISLCLNLSTDDWLIKVAKGIQGVHFDWYEYSNIIYFR</sequence>
<dbReference type="EMBL" id="JAWJWF010000003">
    <property type="protein sequence ID" value="KAK6635023.1"/>
    <property type="molecule type" value="Genomic_DNA"/>
</dbReference>
<evidence type="ECO:0000313" key="2">
    <source>
        <dbReference type="EMBL" id="KAK6635023.1"/>
    </source>
</evidence>
<dbReference type="Proteomes" id="UP001359485">
    <property type="component" value="Unassembled WGS sequence"/>
</dbReference>